<evidence type="ECO:0000313" key="1">
    <source>
        <dbReference type="EMBL" id="MFE9603312.1"/>
    </source>
</evidence>
<dbReference type="Gene3D" id="3.40.50.450">
    <property type="match status" value="1"/>
</dbReference>
<accession>A0ABW6MCS1</accession>
<dbReference type="Proteomes" id="UP001601303">
    <property type="component" value="Unassembled WGS sequence"/>
</dbReference>
<dbReference type="EMBL" id="JBIAHM010000013">
    <property type="protein sequence ID" value="MFE9603312.1"/>
    <property type="molecule type" value="Genomic_DNA"/>
</dbReference>
<organism evidence="1 2">
    <name type="scientific">Streptomyces hokutonensis</name>
    <dbReference type="NCBI Taxonomy" id="1306990"/>
    <lineage>
        <taxon>Bacteria</taxon>
        <taxon>Bacillati</taxon>
        <taxon>Actinomycetota</taxon>
        <taxon>Actinomycetes</taxon>
        <taxon>Kitasatosporales</taxon>
        <taxon>Streptomycetaceae</taxon>
        <taxon>Streptomyces</taxon>
    </lineage>
</organism>
<dbReference type="RefSeq" id="WP_388111843.1">
    <property type="nucleotide sequence ID" value="NZ_JBIAHM010000013.1"/>
</dbReference>
<name>A0ABW6MCS1_9ACTN</name>
<reference evidence="1 2" key="1">
    <citation type="submission" date="2024-10" db="EMBL/GenBank/DDBJ databases">
        <title>The Natural Products Discovery Center: Release of the First 8490 Sequenced Strains for Exploring Actinobacteria Biosynthetic Diversity.</title>
        <authorList>
            <person name="Kalkreuter E."/>
            <person name="Kautsar S.A."/>
            <person name="Yang D."/>
            <person name="Bader C.D."/>
            <person name="Teijaro C.N."/>
            <person name="Fluegel L."/>
            <person name="Davis C.M."/>
            <person name="Simpson J.R."/>
            <person name="Lauterbach L."/>
            <person name="Steele A.D."/>
            <person name="Gui C."/>
            <person name="Meng S."/>
            <person name="Li G."/>
            <person name="Viehrig K."/>
            <person name="Ye F."/>
            <person name="Su P."/>
            <person name="Kiefer A.F."/>
            <person name="Nichols A."/>
            <person name="Cepeda A.J."/>
            <person name="Yan W."/>
            <person name="Fan B."/>
            <person name="Jiang Y."/>
            <person name="Adhikari A."/>
            <person name="Zheng C.-J."/>
            <person name="Schuster L."/>
            <person name="Cowan T.M."/>
            <person name="Smanski M.J."/>
            <person name="Chevrette M.G."/>
            <person name="De Carvalho L.P.S."/>
            <person name="Shen B."/>
        </authorList>
    </citation>
    <scope>NUCLEOTIDE SEQUENCE [LARGE SCALE GENOMIC DNA]</scope>
    <source>
        <strain evidence="1 2">NPDC006488</strain>
    </source>
</reference>
<comment type="caution">
    <text evidence="1">The sequence shown here is derived from an EMBL/GenBank/DDBJ whole genome shotgun (WGS) entry which is preliminary data.</text>
</comment>
<dbReference type="SUPFAM" id="SSF102405">
    <property type="entry name" value="MCP/YpsA-like"/>
    <property type="match status" value="1"/>
</dbReference>
<gene>
    <name evidence="1" type="ORF">ACFYNQ_32700</name>
</gene>
<proteinExistence type="predicted"/>
<keyword evidence="2" id="KW-1185">Reference proteome</keyword>
<evidence type="ECO:0000313" key="2">
    <source>
        <dbReference type="Proteomes" id="UP001601303"/>
    </source>
</evidence>
<sequence>MSAETTRTVDTAVLKPRVAATCIGITGHRVIPPAVLPRVHSALREQLSGAEGELAALSSLAAGADQMFADIALDHGVPVTAVIPGMDYEAHLGGAEVRSAYRRILRSCAARVHLPAEPTHEEAYFAAGRWIVDHCDRLIAVWDGRPARGPGGTGDVVEYARRTGVPVTVVWLPGARRD</sequence>
<protein>
    <submittedName>
        <fullName evidence="1">Uncharacterized protein</fullName>
    </submittedName>
</protein>